<feature type="transmembrane region" description="Helical" evidence="3">
    <location>
        <begin position="6"/>
        <end position="25"/>
    </location>
</feature>
<feature type="coiled-coil region" evidence="1">
    <location>
        <begin position="749"/>
        <end position="836"/>
    </location>
</feature>
<sequence>MIDWLTIVIALVIIATLVGFFGFLAMKMNMSDPLSVDVNNQHLDTVNDKKKKDKNVVEQGKKKRKDQKKSKREIKDEEQQQQEQRTKGKGQTSEETDNEHEESEQELNRLPSENVETSSKARKRNKNKTSTNQTETNVTNEKNPTTTRAPPVTHPKVTLKDELESKKQQTKAQVKSSQVSNKQALPVATTTSTTNKKTTQSNRDEYQEESFTVVGGNRHKSGTPPAQQQQNKSQVNTAPTTAPVSLAPVQQASSTPIQHDHLAQRQQPQQKQTPVQASTPITNSVPVKQQQQTPKVQPKIADLFKSLPSSQLVVTELMSALDAFPLSTDELDIIMQKIANKQSVVKQDWSKLQYGQKVDPQAHIGQVMDESSKAYVDDMKTNSGKRLKELTDELNTEKRRNNDLVKEKAEKQREIQMLHAQLDSVQHKTDSTQAHQPQQQKLELQLKRLTEENLRLNQQLTQHLTTSNVGNTGDASNMKLQVLSEQMKKLSVDNANWEKKAHSNELLAKEAQKEKEDLIRYNEQLTQSLQTAEKELKSIEEKHHKQSKEGDTVYANELKETKRRLEQLQAENEQLRREDIVHVEPTSPTDIQTISVNNEEREKFEKEIHELKQTVESNKQKEREYENLKTKLTGEIEEFQKNIHNINSQHKSHENELRQEIERLQNEKNNVQQETDKSHDNELKTLRVELDKIKSTMSQSEEHLRQEHEKQRKILTDLLTEDVRKQLPHDNQNFDQWFSSYRQLFETNKTNAHQETEALKRENEQLHKNMTDIENHLKEIEQTVQNKEETLFTELKSKDVVLDSMRGENEQLKDEMVRLRNEIQRLQSIHDASSNEVRVLKHQLDERFLIAANSPQVIADESFELVKQPSPSLSPIVIDIRAEQLNELIRSSKEALENQESITQQLDKHLNDIHSTGQGETSNTNESTVLSSTDQQS</sequence>
<feature type="compositionally biased region" description="Low complexity" evidence="2">
    <location>
        <begin position="285"/>
        <end position="295"/>
    </location>
</feature>
<proteinExistence type="predicted"/>
<gene>
    <name evidence="4" type="ORF">BJG266_LOCUS11844</name>
</gene>
<evidence type="ECO:0000313" key="4">
    <source>
        <dbReference type="EMBL" id="CAF0926675.1"/>
    </source>
</evidence>
<feature type="compositionally biased region" description="Polar residues" evidence="2">
    <location>
        <begin position="224"/>
        <end position="257"/>
    </location>
</feature>
<feature type="compositionally biased region" description="Acidic residues" evidence="2">
    <location>
        <begin position="94"/>
        <end position="105"/>
    </location>
</feature>
<feature type="compositionally biased region" description="Basic residues" evidence="2">
    <location>
        <begin position="61"/>
        <end position="72"/>
    </location>
</feature>
<feature type="compositionally biased region" description="Polar residues" evidence="2">
    <location>
        <begin position="170"/>
        <end position="183"/>
    </location>
</feature>
<feature type="compositionally biased region" description="Basic and acidic residues" evidence="2">
    <location>
        <begin position="158"/>
        <end position="167"/>
    </location>
</feature>
<evidence type="ECO:0000256" key="2">
    <source>
        <dbReference type="SAM" id="MobiDB-lite"/>
    </source>
</evidence>
<comment type="caution">
    <text evidence="4">The sequence shown here is derived from an EMBL/GenBank/DDBJ whole genome shotgun (WGS) entry which is preliminary data.</text>
</comment>
<reference evidence="4" key="1">
    <citation type="submission" date="2021-02" db="EMBL/GenBank/DDBJ databases">
        <authorList>
            <person name="Nowell W R."/>
        </authorList>
    </citation>
    <scope>NUCLEOTIDE SEQUENCE</scope>
</reference>
<feature type="compositionally biased region" description="Low complexity" evidence="2">
    <location>
        <begin position="189"/>
        <end position="201"/>
    </location>
</feature>
<keyword evidence="1" id="KW-0175">Coiled coil</keyword>
<feature type="region of interest" description="Disordered" evidence="2">
    <location>
        <begin position="45"/>
        <end position="295"/>
    </location>
</feature>
<feature type="compositionally biased region" description="Basic and acidic residues" evidence="2">
    <location>
        <begin position="45"/>
        <end position="60"/>
    </location>
</feature>
<organism evidence="4 5">
    <name type="scientific">Adineta steineri</name>
    <dbReference type="NCBI Taxonomy" id="433720"/>
    <lineage>
        <taxon>Eukaryota</taxon>
        <taxon>Metazoa</taxon>
        <taxon>Spiralia</taxon>
        <taxon>Gnathifera</taxon>
        <taxon>Rotifera</taxon>
        <taxon>Eurotatoria</taxon>
        <taxon>Bdelloidea</taxon>
        <taxon>Adinetida</taxon>
        <taxon>Adinetidae</taxon>
        <taxon>Adineta</taxon>
    </lineage>
</organism>
<evidence type="ECO:0000256" key="3">
    <source>
        <dbReference type="SAM" id="Phobius"/>
    </source>
</evidence>
<feature type="region of interest" description="Disordered" evidence="2">
    <location>
        <begin position="913"/>
        <end position="937"/>
    </location>
</feature>
<dbReference type="AlphaFoldDB" id="A0A814BGP4"/>
<evidence type="ECO:0000256" key="1">
    <source>
        <dbReference type="SAM" id="Coils"/>
    </source>
</evidence>
<accession>A0A814BGP4</accession>
<dbReference type="EMBL" id="CAJNOI010000044">
    <property type="protein sequence ID" value="CAF0926675.1"/>
    <property type="molecule type" value="Genomic_DNA"/>
</dbReference>
<feature type="compositionally biased region" description="Polar residues" evidence="2">
    <location>
        <begin position="128"/>
        <end position="148"/>
    </location>
</feature>
<protein>
    <submittedName>
        <fullName evidence="4">Uncharacterized protein</fullName>
    </submittedName>
</protein>
<keyword evidence="3" id="KW-1133">Transmembrane helix</keyword>
<name>A0A814BGP4_9BILA</name>
<dbReference type="Proteomes" id="UP000663877">
    <property type="component" value="Unassembled WGS sequence"/>
</dbReference>
<keyword evidence="3" id="KW-0812">Transmembrane</keyword>
<evidence type="ECO:0000313" key="5">
    <source>
        <dbReference type="Proteomes" id="UP000663877"/>
    </source>
</evidence>
<feature type="coiled-coil region" evidence="1">
    <location>
        <begin position="387"/>
        <end position="703"/>
    </location>
</feature>
<feature type="compositionally biased region" description="Low complexity" evidence="2">
    <location>
        <begin position="264"/>
        <end position="276"/>
    </location>
</feature>
<keyword evidence="3" id="KW-0472">Membrane</keyword>